<dbReference type="InterPro" id="IPR028889">
    <property type="entry name" value="USP"/>
</dbReference>
<feature type="compositionally biased region" description="Polar residues" evidence="2">
    <location>
        <begin position="481"/>
        <end position="492"/>
    </location>
</feature>
<feature type="compositionally biased region" description="Basic residues" evidence="2">
    <location>
        <begin position="1139"/>
        <end position="1149"/>
    </location>
</feature>
<feature type="compositionally biased region" description="Polar residues" evidence="2">
    <location>
        <begin position="1011"/>
        <end position="1041"/>
    </location>
</feature>
<evidence type="ECO:0000256" key="1">
    <source>
        <dbReference type="ARBA" id="ARBA00009085"/>
    </source>
</evidence>
<organism evidence="4 6">
    <name type="scientific">Oryza sativa subsp. japonica</name>
    <name type="common">Rice</name>
    <dbReference type="NCBI Taxonomy" id="39947"/>
    <lineage>
        <taxon>Eukaryota</taxon>
        <taxon>Viridiplantae</taxon>
        <taxon>Streptophyta</taxon>
        <taxon>Embryophyta</taxon>
        <taxon>Tracheophyta</taxon>
        <taxon>Spermatophyta</taxon>
        <taxon>Magnoliopsida</taxon>
        <taxon>Liliopsida</taxon>
        <taxon>Poales</taxon>
        <taxon>Poaceae</taxon>
        <taxon>BOP clade</taxon>
        <taxon>Oryzoideae</taxon>
        <taxon>Oryzeae</taxon>
        <taxon>Oryzinae</taxon>
        <taxon>Oryza</taxon>
        <taxon>Oryza sativa</taxon>
    </lineage>
</organism>
<dbReference type="GO" id="GO:0016579">
    <property type="term" value="P:protein deubiquitination"/>
    <property type="evidence" value="ECO:0007669"/>
    <property type="project" value="InterPro"/>
</dbReference>
<reference evidence="5" key="3">
    <citation type="journal article" date="2006" name="Nucleic Acids Res.">
        <title>The Rice Annotation Project Database (RAP-DB): hub for Oryza sativa ssp. japonica genome information.</title>
        <authorList>
            <person name="Ohyanagi H."/>
            <person name="Tanaka T."/>
            <person name="Sakai H."/>
            <person name="Shigemoto Y."/>
            <person name="Yamaguchi K."/>
            <person name="Habara T."/>
            <person name="Fujii Y."/>
            <person name="Antonio B.A."/>
            <person name="Nagamura Y."/>
            <person name="Imanishi T."/>
            <person name="Ikeo K."/>
            <person name="Itoh T."/>
            <person name="Gojobori T."/>
            <person name="Sasaki T."/>
        </authorList>
    </citation>
    <scope>NUCLEOTIDE SEQUENCE</scope>
</reference>
<name>A0A0P0VQQ5_ORYSJ</name>
<feature type="region of interest" description="Disordered" evidence="2">
    <location>
        <begin position="441"/>
        <end position="472"/>
    </location>
</feature>
<feature type="region of interest" description="Disordered" evidence="2">
    <location>
        <begin position="1138"/>
        <end position="1185"/>
    </location>
</feature>
<dbReference type="InterPro" id="IPR050164">
    <property type="entry name" value="Peptidase_C19"/>
</dbReference>
<evidence type="ECO:0000313" key="4">
    <source>
        <dbReference type="EMBL" id="BAD19267.1"/>
    </source>
</evidence>
<dbReference type="Pfam" id="PF00443">
    <property type="entry name" value="UCH"/>
    <property type="match status" value="1"/>
</dbReference>
<reference evidence="5" key="7">
    <citation type="submission" date="2012-08" db="EMBL/GenBank/DDBJ databases">
        <title>Oryza sativa nipponbare(GA3) genomic DNA, chromosome 2.</title>
        <authorList>
            <consortium name="IRGSP(International Rice Genome Sequencing Project)"/>
        </authorList>
    </citation>
    <scope>NUCLEOTIDE SEQUENCE</scope>
</reference>
<reference evidence="5" key="5">
    <citation type="journal article" date="2008" name="Nucleic Acids Res.">
        <title>The Rice Annotation Project Database (RAP-DB): 2008 update.</title>
        <authorList>
            <consortium name="The Rice Annotation Project (RAP)"/>
            <person name="Tanaka T."/>
            <person name="Antonio B.A."/>
            <person name="Kikuchi S."/>
            <person name="Matsumoto T."/>
            <person name="Nagamura Y."/>
            <person name="Numa H."/>
            <person name="Sakai H."/>
            <person name="Wu J."/>
            <person name="Itoh T."/>
            <person name="Sasaki T."/>
            <person name="Aono R."/>
            <person name="Fujii Y."/>
            <person name="Habara T."/>
            <person name="Harada E."/>
            <person name="Kanno M."/>
            <person name="Kawahara Y."/>
            <person name="Kawashima H."/>
            <person name="Kubooka H."/>
            <person name="Matsuya A."/>
            <person name="Nakaoka H."/>
            <person name="Saichi N."/>
            <person name="Sanbonmatsu R."/>
            <person name="Sato Y."/>
            <person name="Shinso Y."/>
            <person name="Suzuki M."/>
            <person name="Takeda J."/>
            <person name="Tanino M."/>
            <person name="Todokoro F."/>
            <person name="Yamaguchi K."/>
            <person name="Yamamoto N."/>
            <person name="Yamasaki C."/>
            <person name="Imanishi T."/>
            <person name="Okido T."/>
            <person name="Tada M."/>
            <person name="Ikeo K."/>
            <person name="Tateno Y."/>
            <person name="Gojobori T."/>
            <person name="Lin Y.C."/>
            <person name="Wei F.J."/>
            <person name="Hsing Y.I."/>
            <person name="Zhao Q."/>
            <person name="Han B."/>
            <person name="Kramer M.R."/>
            <person name="McCombie R.W."/>
            <person name="Lonsdale D."/>
            <person name="O'Donovan C.C."/>
            <person name="Whitfield E.J."/>
            <person name="Apweiler R."/>
            <person name="Koyanagi K.O."/>
            <person name="Khurana J.P."/>
            <person name="Raghuvanshi S."/>
            <person name="Singh N.K."/>
            <person name="Tyagi A.K."/>
            <person name="Haberer G."/>
            <person name="Fujisawa M."/>
            <person name="Hosokawa S."/>
            <person name="Ito Y."/>
            <person name="Ikawa H."/>
            <person name="Shibata M."/>
            <person name="Yamamoto M."/>
            <person name="Bruskiewich R.M."/>
            <person name="Hoen D.R."/>
            <person name="Bureau TE."/>
            <person name="Namiki N."/>
            <person name="Ohyanagi H."/>
            <person name="Sakai Y."/>
            <person name="Nobushima S."/>
            <person name="Sakata K."/>
            <person name="Barrero R.A."/>
            <person name="Sato Y."/>
            <person name="Souvorov A."/>
            <person name="Smith-White B."/>
            <person name="Tatusova T."/>
            <person name="An S."/>
            <person name="An G."/>
            <person name="OOta S."/>
            <person name="Fuks G."/>
            <person name="Messing J."/>
            <person name="Christie K.R."/>
            <person name="Lieberherr D."/>
            <person name="Kim H."/>
            <person name="Zuccolo A."/>
            <person name="Wing R.A."/>
            <person name="Nobuta K."/>
            <person name="Green P.J."/>
            <person name="Lu C."/>
            <person name="Meyers BC."/>
            <person name="Chaparro C."/>
            <person name="Piegu B."/>
            <person name="Panaud O."/>
            <person name="Echeverria M."/>
        </authorList>
    </citation>
    <scope>NUCLEOTIDE SEQUENCE</scope>
</reference>
<comment type="similarity">
    <text evidence="1">Belongs to the peptidase C19 family.</text>
</comment>
<dbReference type="SUPFAM" id="SSF54001">
    <property type="entry name" value="Cysteine proteinases"/>
    <property type="match status" value="1"/>
</dbReference>
<evidence type="ECO:0000313" key="6">
    <source>
        <dbReference type="Proteomes" id="UP000000763"/>
    </source>
</evidence>
<reference evidence="5" key="8">
    <citation type="submission" date="2012-08" db="EMBL/GenBank/DDBJ databases">
        <title>The Second Rice Annotation Project Meeting (RAP2).</title>
        <authorList>
            <consortium name="The Rice Annotation Project (RAP)"/>
        </authorList>
    </citation>
    <scope>NUCLEOTIDE SEQUENCE</scope>
</reference>
<dbReference type="GO" id="GO:0004843">
    <property type="term" value="F:cysteine-type deubiquitinase activity"/>
    <property type="evidence" value="ECO:0007669"/>
    <property type="project" value="InterPro"/>
</dbReference>
<dbReference type="Proteomes" id="UP000000763">
    <property type="component" value="Chromosome 2"/>
</dbReference>
<evidence type="ECO:0000259" key="3">
    <source>
        <dbReference type="PROSITE" id="PS50235"/>
    </source>
</evidence>
<reference evidence="5 6" key="2">
    <citation type="journal article" date="2005" name="Nature">
        <title>The map-based sequence of the rice genome.</title>
        <authorList>
            <consortium name="International rice genome sequencing project (IRGSP)"/>
            <person name="Matsumoto T."/>
            <person name="Wu J."/>
            <person name="Kanamori H."/>
            <person name="Katayose Y."/>
            <person name="Fujisawa M."/>
            <person name="Namiki N."/>
            <person name="Mizuno H."/>
            <person name="Yamamoto K."/>
            <person name="Antonio B.A."/>
            <person name="Baba T."/>
            <person name="Sakata K."/>
            <person name="Nagamura Y."/>
            <person name="Aoki H."/>
            <person name="Arikawa K."/>
            <person name="Arita K."/>
            <person name="Bito T."/>
            <person name="Chiden Y."/>
            <person name="Fujitsuka N."/>
            <person name="Fukunaka R."/>
            <person name="Hamada M."/>
            <person name="Harada C."/>
            <person name="Hayashi A."/>
            <person name="Hijishita S."/>
            <person name="Honda M."/>
            <person name="Hosokawa S."/>
            <person name="Ichikawa Y."/>
            <person name="Idonuma A."/>
            <person name="Iijima M."/>
            <person name="Ikeda M."/>
            <person name="Ikeno M."/>
            <person name="Ito K."/>
            <person name="Ito S."/>
            <person name="Ito T."/>
            <person name="Ito Y."/>
            <person name="Ito Y."/>
            <person name="Iwabuchi A."/>
            <person name="Kamiya K."/>
            <person name="Karasawa W."/>
            <person name="Kurita K."/>
            <person name="Katagiri S."/>
            <person name="Kikuta A."/>
            <person name="Kobayashi H."/>
            <person name="Kobayashi N."/>
            <person name="Machita K."/>
            <person name="Maehara T."/>
            <person name="Masukawa M."/>
            <person name="Mizubayashi T."/>
            <person name="Mukai Y."/>
            <person name="Nagasaki H."/>
            <person name="Nagata Y."/>
            <person name="Naito S."/>
            <person name="Nakashima M."/>
            <person name="Nakama Y."/>
            <person name="Nakamichi Y."/>
            <person name="Nakamura M."/>
            <person name="Meguro A."/>
            <person name="Negishi M."/>
            <person name="Ohta I."/>
            <person name="Ohta T."/>
            <person name="Okamoto M."/>
            <person name="Ono N."/>
            <person name="Saji S."/>
            <person name="Sakaguchi M."/>
            <person name="Sakai K."/>
            <person name="Shibata M."/>
            <person name="Shimokawa T."/>
            <person name="Song J."/>
            <person name="Takazaki Y."/>
            <person name="Terasawa K."/>
            <person name="Tsugane M."/>
            <person name="Tsuji K."/>
            <person name="Ueda S."/>
            <person name="Waki K."/>
            <person name="Yamagata H."/>
            <person name="Yamamoto M."/>
            <person name="Yamamoto S."/>
            <person name="Yamane H."/>
            <person name="Yoshiki S."/>
            <person name="Yoshihara R."/>
            <person name="Yukawa K."/>
            <person name="Zhong H."/>
            <person name="Yano M."/>
            <person name="Yuan Q."/>
            <person name="Ouyang S."/>
            <person name="Liu J."/>
            <person name="Jones K.M."/>
            <person name="Gansberger K."/>
            <person name="Moffat K."/>
            <person name="Hill J."/>
            <person name="Bera J."/>
            <person name="Fadrosh D."/>
            <person name="Jin S."/>
            <person name="Johri S."/>
            <person name="Kim M."/>
            <person name="Overton L."/>
            <person name="Reardon M."/>
            <person name="Tsitrin T."/>
            <person name="Vuong H."/>
            <person name="Weaver B."/>
            <person name="Ciecko A."/>
            <person name="Tallon L."/>
            <person name="Jackson J."/>
            <person name="Pai G."/>
            <person name="Aken S.V."/>
            <person name="Utterback T."/>
            <person name="Reidmuller S."/>
            <person name="Feldblyum T."/>
            <person name="Hsiao J."/>
            <person name="Zismann V."/>
            <person name="Iobst S."/>
            <person name="de Vazeille A.R."/>
            <person name="Buell C.R."/>
            <person name="Ying K."/>
            <person name="Li Y."/>
            <person name="Lu T."/>
            <person name="Huang Y."/>
            <person name="Zhao Q."/>
            <person name="Feng Q."/>
            <person name="Zhang L."/>
            <person name="Zhu J."/>
            <person name="Weng Q."/>
            <person name="Mu J."/>
            <person name="Lu Y."/>
            <person name="Fan D."/>
            <person name="Liu Y."/>
            <person name="Guan J."/>
            <person name="Zhang Y."/>
            <person name="Yu S."/>
            <person name="Liu X."/>
            <person name="Zhang Y."/>
            <person name="Hong G."/>
            <person name="Han B."/>
            <person name="Choisne N."/>
            <person name="Demange N."/>
            <person name="Orjeda G."/>
            <person name="Samain S."/>
            <person name="Cattolico L."/>
            <person name="Pelletier E."/>
            <person name="Couloux A."/>
            <person name="Segurens B."/>
            <person name="Wincker P."/>
            <person name="D'Hont A."/>
            <person name="Scarpelli C."/>
            <person name="Weissenbach J."/>
            <person name="Salanoubat M."/>
            <person name="Quetier F."/>
            <person name="Yu Y."/>
            <person name="Kim H.R."/>
            <person name="Rambo T."/>
            <person name="Currie J."/>
            <person name="Collura K."/>
            <person name="Luo M."/>
            <person name="Yang T."/>
            <person name="Ammiraju J.S.S."/>
            <person name="Engler F."/>
            <person name="Soderlund C."/>
            <person name="Wing R.A."/>
            <person name="Palmer L.E."/>
            <person name="de la Bastide M."/>
            <person name="Spiegel L."/>
            <person name="Nascimento L."/>
            <person name="Zutavern T."/>
            <person name="O'Shaughnessy A."/>
            <person name="Dike S."/>
            <person name="Dedhia N."/>
            <person name="Preston R."/>
            <person name="Balija V."/>
            <person name="McCombie W.R."/>
            <person name="Chow T."/>
            <person name="Chen H."/>
            <person name="Chung M."/>
            <person name="Chen C."/>
            <person name="Shaw J."/>
            <person name="Wu H."/>
            <person name="Hsiao K."/>
            <person name="Chao Y."/>
            <person name="Chu M."/>
            <person name="Cheng C."/>
            <person name="Hour A."/>
            <person name="Lee P."/>
            <person name="Lin S."/>
            <person name="Lin Y."/>
            <person name="Liou J."/>
            <person name="Liu S."/>
            <person name="Hsing Y."/>
            <person name="Raghuvanshi S."/>
            <person name="Mohanty A."/>
            <person name="Bharti A.K."/>
            <person name="Gaur A."/>
            <person name="Gupta V."/>
            <person name="Kumar D."/>
            <person name="Ravi V."/>
            <person name="Vij S."/>
            <person name="Kapur A."/>
            <person name="Khurana P."/>
            <person name="Khurana P."/>
            <person name="Khurana J.P."/>
            <person name="Tyagi A.K."/>
            <person name="Gaikwad K."/>
            <person name="Singh A."/>
            <person name="Dalal V."/>
            <person name="Srivastava S."/>
            <person name="Dixit A."/>
            <person name="Pal A.K."/>
            <person name="Ghazi I.A."/>
            <person name="Yadav M."/>
            <person name="Pandit A."/>
            <person name="Bhargava A."/>
            <person name="Sureshbabu K."/>
            <person name="Batra K."/>
            <person name="Sharma T.R."/>
            <person name="Mohapatra T."/>
            <person name="Singh N.K."/>
            <person name="Messing J."/>
            <person name="Nelson A.B."/>
            <person name="Fuks G."/>
            <person name="Kavchok S."/>
            <person name="Keizer G."/>
            <person name="Linton E."/>
            <person name="Llaca V."/>
            <person name="Song R."/>
            <person name="Tanyolac B."/>
            <person name="Young S."/>
            <person name="Ho-Il K."/>
            <person name="Hahn J.H."/>
            <person name="Sangsakoo G."/>
            <person name="Vanavichit A."/>
            <person name="de Mattos Luiz.A.T."/>
            <person name="Zimmer P.D."/>
            <person name="Malone G."/>
            <person name="Dellagostin O."/>
            <person name="de Oliveira A.C."/>
            <person name="Bevan M."/>
            <person name="Bancroft I."/>
            <person name="Minx P."/>
            <person name="Cordum H."/>
            <person name="Wilson R."/>
            <person name="Cheng Z."/>
            <person name="Jin W."/>
            <person name="Jiang J."/>
            <person name="Leong S.A."/>
            <person name="Iwama H."/>
            <person name="Gojobori T."/>
            <person name="Itoh T."/>
            <person name="Niimura Y."/>
            <person name="Fujii Y."/>
            <person name="Habara T."/>
            <person name="Sakai H."/>
            <person name="Sato Y."/>
            <person name="Wilson G."/>
            <person name="Kumar K."/>
            <person name="McCouch S."/>
            <person name="Juretic N."/>
            <person name="Hoen D."/>
            <person name="Wright S."/>
            <person name="Bruskiewich R."/>
            <person name="Bureau T."/>
            <person name="Miyao A."/>
            <person name="Hirochika H."/>
            <person name="Nishikawa T."/>
            <person name="Kadowaki K."/>
            <person name="Sugiura M."/>
            <person name="Burr B."/>
            <person name="Sasaki T."/>
        </authorList>
    </citation>
    <scope>NUCLEOTIDE SEQUENCE [LARGE SCALE GENOMIC DNA]</scope>
    <source>
        <strain evidence="6">cv. Nipponbare</strain>
    </source>
</reference>
<feature type="compositionally biased region" description="Polar residues" evidence="2">
    <location>
        <begin position="1155"/>
        <end position="1185"/>
    </location>
</feature>
<evidence type="ECO:0000256" key="2">
    <source>
        <dbReference type="SAM" id="MobiDB-lite"/>
    </source>
</evidence>
<dbReference type="CDD" id="cd02661">
    <property type="entry name" value="Peptidase_C19E"/>
    <property type="match status" value="1"/>
</dbReference>
<dbReference type="PROSITE" id="PS50235">
    <property type="entry name" value="USP_3"/>
    <property type="match status" value="1"/>
</dbReference>
<dbReference type="InterPro" id="IPR038765">
    <property type="entry name" value="Papain-like_cys_pep_sf"/>
</dbReference>
<reference evidence="6" key="6">
    <citation type="journal article" date="2008" name="Nucleic Acids Res.">
        <title>The rice annotation project database (RAP-DB): 2008 update.</title>
        <authorList>
            <consortium name="The rice annotation project (RAP)"/>
        </authorList>
    </citation>
    <scope>GENOME REANNOTATION</scope>
    <source>
        <strain evidence="6">cv. Nipponbare</strain>
    </source>
</reference>
<dbReference type="PROSITE" id="PS00973">
    <property type="entry name" value="USP_2"/>
    <property type="match status" value="1"/>
</dbReference>
<dbReference type="EMBL" id="AP004094">
    <property type="protein sequence ID" value="BAD19267.1"/>
    <property type="molecule type" value="Genomic_DNA"/>
</dbReference>
<dbReference type="SMR" id="A0A0P0VQQ5"/>
<protein>
    <submittedName>
        <fullName evidence="4">Hematopoietic-specific IL-2 deubiquitinating enzyme</fullName>
    </submittedName>
    <submittedName>
        <fullName evidence="5">Os02g0795000 protein</fullName>
    </submittedName>
</protein>
<accession>A0A0P0VQQ5</accession>
<evidence type="ECO:0000313" key="5">
    <source>
        <dbReference type="EMBL" id="BAF10295.1"/>
    </source>
</evidence>
<dbReference type="OMA" id="HTDPCPA"/>
<reference evidence="4" key="1">
    <citation type="submission" date="2001-08" db="EMBL/GenBank/DDBJ databases">
        <title>Oryza sativa nipponbare(GA3) genomic DNA, chromosome 2, BAC clone:OJ1695_H09.</title>
        <authorList>
            <person name="Sasaki T."/>
            <person name="Matsumoto T."/>
            <person name="Yamamoto K."/>
        </authorList>
    </citation>
    <scope>NUCLEOTIDE SEQUENCE</scope>
</reference>
<dbReference type="PROSITE" id="PS00972">
    <property type="entry name" value="USP_1"/>
    <property type="match status" value="1"/>
</dbReference>
<dbReference type="AlphaFoldDB" id="A0A0P0VQQ5"/>
<dbReference type="PANTHER" id="PTHR24006">
    <property type="entry name" value="UBIQUITIN CARBOXYL-TERMINAL HYDROLASE"/>
    <property type="match status" value="1"/>
</dbReference>
<feature type="region of interest" description="Disordered" evidence="2">
    <location>
        <begin position="480"/>
        <end position="499"/>
    </location>
</feature>
<dbReference type="OrthoDB" id="420187at2759"/>
<dbReference type="Gene3D" id="3.90.70.10">
    <property type="entry name" value="Cysteine proteinases"/>
    <property type="match status" value="1"/>
</dbReference>
<dbReference type="KEGG" id="dosa:Os02g0795000"/>
<dbReference type="EMBL" id="AP008208">
    <property type="protein sequence ID" value="BAF10295.1"/>
    <property type="molecule type" value="Genomic_DNA"/>
</dbReference>
<feature type="compositionally biased region" description="Polar residues" evidence="2">
    <location>
        <begin position="450"/>
        <end position="472"/>
    </location>
</feature>
<dbReference type="Gramene" id="Os02t0795000-01">
    <property type="protein sequence ID" value="Os02t0795000-01"/>
    <property type="gene ID" value="Os02g0795000"/>
</dbReference>
<proteinExistence type="inferred from homology"/>
<reference evidence="5" key="4">
    <citation type="journal article" date="2007" name="Genome Res.">
        <title>Curated Genome Annotation of Oryza sativa ssp. japonica and Comparative Genome Analysis with Arabidopsis thaliana.</title>
        <authorList>
            <consortium name="The Rice Annotation Project (RAP)"/>
            <person name="Itoh T."/>
            <person name="Tanaka T."/>
            <person name="Barrero R.A."/>
            <person name="Yamasaki C."/>
            <person name="Fujii Y."/>
            <person name="Hilton P.B."/>
            <person name="Antonio B.A."/>
            <person name="Aono H."/>
            <person name="Apweiler R."/>
            <person name="Bruskiewich R."/>
            <person name="Bureau T."/>
            <person name="Burr F."/>
            <person name="Costa de Oliveira A."/>
            <person name="Fuks G."/>
            <person name="Habara T."/>
            <person name="Haberer G."/>
            <person name="Han B."/>
            <person name="Harada E."/>
            <person name="Hiraki A.T."/>
            <person name="Hirochika H."/>
            <person name="Hoen D."/>
            <person name="Hokari H."/>
            <person name="Hosokawa S."/>
            <person name="Hsing Y."/>
            <person name="Ikawa H."/>
            <person name="Ikeo K."/>
            <person name="Imanishi T."/>
            <person name="Ito Y."/>
            <person name="Jaiswal P."/>
            <person name="Kanno M."/>
            <person name="Kawahara Y."/>
            <person name="Kawamura T."/>
            <person name="Kawashima H."/>
            <person name="Khurana J.P."/>
            <person name="Kikuchi S."/>
            <person name="Komatsu S."/>
            <person name="Koyanagi K.O."/>
            <person name="Kubooka H."/>
            <person name="Lieberherr D."/>
            <person name="Lin Y.C."/>
            <person name="Lonsdale D."/>
            <person name="Matsumoto T."/>
            <person name="Matsuya A."/>
            <person name="McCombie W.R."/>
            <person name="Messing J."/>
            <person name="Miyao A."/>
            <person name="Mulder N."/>
            <person name="Nagamura Y."/>
            <person name="Nam J."/>
            <person name="Namiki N."/>
            <person name="Numa H."/>
            <person name="Nurimoto S."/>
            <person name="O'donovan C."/>
            <person name="Ohyanagi H."/>
            <person name="Okido T."/>
            <person name="Oota S."/>
            <person name="Osato N."/>
            <person name="Palmer L.E."/>
            <person name="Quetier F."/>
            <person name="Raghuvanshi S."/>
            <person name="Saichi N."/>
            <person name="Sakai H."/>
            <person name="Sakai Y."/>
            <person name="Sakata K."/>
            <person name="Sakurai T."/>
            <person name="Sato F."/>
            <person name="Sato Y."/>
            <person name="Schoof H."/>
            <person name="Seki M."/>
            <person name="Shibata M."/>
            <person name="Shimizu Y."/>
            <person name="Shinozaki K."/>
            <person name="Shinso Y."/>
            <person name="Singh N.K."/>
            <person name="Smith-White B."/>
            <person name="Takeda J."/>
            <person name="Tanino M."/>
            <person name="Tatusova T."/>
            <person name="Thongjuea S."/>
            <person name="Todokoro F."/>
            <person name="Tsugane M."/>
            <person name="Tyagi A.K."/>
            <person name="Vanavichit A."/>
            <person name="Wang A."/>
            <person name="Wing R.A."/>
            <person name="Yamaguchi K."/>
            <person name="Yamamoto M."/>
            <person name="Yamamoto N."/>
            <person name="Yu Y."/>
            <person name="Zhang H."/>
            <person name="Zhao Q."/>
            <person name="Higo K."/>
            <person name="Burr B."/>
            <person name="Gojobori T."/>
            <person name="Sasaki T."/>
        </authorList>
    </citation>
    <scope>NUCLEOTIDE SEQUENCE</scope>
</reference>
<sequence>MMGEAEEGLMHRRIEFHAARRPPRAVEGAGGRFWVEILSPDADKAAVVAAARSEGLVRGLEKGEGSGGGIDPELRVARMYLRRIGAGLQNFGNTCYLNSVLQCLTYTEPFVAYLQSGEHMSSCRTIGFCALCALQRHVNSALQSTGKILRPVHIVRNLRCISRSFRISRQEDAHELMVSLLESMHKCCLPSGVPSGSPSAYEKSLVHRIFGGLLRSQVRCTTCSHCSNKFDPFLDLSLEIANAATLVKALQHFTAEELLDGGEKQYNCEHCRQKVVAKKRFMIEKAPSVLTIHLKRFSPFNPRHKIDKKVQFQPTLNLKPYVSNPEGMEFKYSLYGVLVHAGWNTQSGHYYCFVRTSSGIWHNLDDNKVYQVREADVLRQKAYMLFYVRDRTRSSVMYSDNCTVNLSVNKMISEKITCMNGSIKKDTVETKTLRVPSLVKEDVNLKKQNSENGQSSNISNAPQDQCSKSHSNTEVLEAAASPNNDPASTQKASCIRPDTAAVNLPMKTEQTAPDNRREITSPAQADVSVLHNASFNQKLYEKQLQEHQLETDDALTDSRKDAPAALCTYGVGDGLLGRNGQSSEPHIGPCPAALPIHNGGEGLLGANGQASEAHSGPCSSAFPIHNGGEGLLGASGQSSEPHTGPCPAALPIHDGGQGLLGPNGQASEPHTDSCPAAFPIHSGGEGLLGANGQASELHTDPCPAAFPIHSGGEGLLGANGQASEPHTDPCPAAFPIHSAGEGLLGANGQDSEHRTGPIPAAFPVWNGTGVILEKYGQVSGPADPFCKPTPTISDTVSIAQIIPTEHAAVSNGTVSSSDDLTGNTEANESSEFVKNYGEQVMVRDLSAETSGDRANADEQTSMQNNTLEVGKDVAKDTDNVANAEEQVLNHPLAEQVKSEKQIYPGISTTLICSEDTTQLIDKDTGSGKLNKKMNCKSKRQVKYPAVRMFFGPKQLLLASVKLHKKRKHKRSKKHHALSVHIESIITDQQTSTSETVFSKIISHKSRGQKRSCASASSEDGTQLFNKKQHIEGTTNSVPMDNNDTKLASADSNDAKLASAELPSSCTNSLVNQTDSRNNVNANERGPWHFNLLTRGLREITVPRWDDTEIKNTKETEILHPRTRSIGYVLDEWDEEYDRGKRKKIRKPKHGFSGPNPFQETANIRSRQRMRLQSDQTKSGNQPLRI</sequence>
<feature type="region of interest" description="Disordered" evidence="2">
    <location>
        <begin position="1007"/>
        <end position="1041"/>
    </location>
</feature>
<dbReference type="FunFam" id="3.90.70.10:FF:000078">
    <property type="entry name" value="Ubiquitin carboxyl-terminal hydrolase 23"/>
    <property type="match status" value="1"/>
</dbReference>
<dbReference type="InterPro" id="IPR001394">
    <property type="entry name" value="Peptidase_C19_UCH"/>
</dbReference>
<dbReference type="InterPro" id="IPR018200">
    <property type="entry name" value="USP_CS"/>
</dbReference>
<gene>
    <name evidence="5" type="ordered locus">Os02g0795000</name>
    <name evidence="4" type="ORF">OJ1695_H09.8</name>
</gene>
<dbReference type="PANTHER" id="PTHR24006:SF784">
    <property type="entry name" value="OS02G0795000 PROTEIN"/>
    <property type="match status" value="1"/>
</dbReference>
<feature type="domain" description="USP" evidence="3">
    <location>
        <begin position="86"/>
        <end position="390"/>
    </location>
</feature>